<accession>A0A9D2KYS1</accession>
<feature type="transmembrane region" description="Helical" evidence="6">
    <location>
        <begin position="395"/>
        <end position="413"/>
    </location>
</feature>
<feature type="transmembrane region" description="Helical" evidence="6">
    <location>
        <begin position="150"/>
        <end position="170"/>
    </location>
</feature>
<evidence type="ECO:0000313" key="8">
    <source>
        <dbReference type="Proteomes" id="UP000886858"/>
    </source>
</evidence>
<reference evidence="7" key="1">
    <citation type="journal article" date="2021" name="PeerJ">
        <title>Extensive microbial diversity within the chicken gut microbiome revealed by metagenomics and culture.</title>
        <authorList>
            <person name="Gilroy R."/>
            <person name="Ravi A."/>
            <person name="Getino M."/>
            <person name="Pursley I."/>
            <person name="Horton D.L."/>
            <person name="Alikhan N.F."/>
            <person name="Baker D."/>
            <person name="Gharbi K."/>
            <person name="Hall N."/>
            <person name="Watson M."/>
            <person name="Adriaenssens E.M."/>
            <person name="Foster-Nyarko E."/>
            <person name="Jarju S."/>
            <person name="Secka A."/>
            <person name="Antonio M."/>
            <person name="Oren A."/>
            <person name="Chaudhuri R.R."/>
            <person name="La Ragione R."/>
            <person name="Hildebrand F."/>
            <person name="Pallen M.J."/>
        </authorList>
    </citation>
    <scope>NUCLEOTIDE SEQUENCE</scope>
    <source>
        <strain evidence="7">CHK179-7159</strain>
    </source>
</reference>
<keyword evidence="3 6" id="KW-0812">Transmembrane</keyword>
<evidence type="ECO:0000256" key="5">
    <source>
        <dbReference type="ARBA" id="ARBA00023136"/>
    </source>
</evidence>
<feature type="transmembrane region" description="Helical" evidence="6">
    <location>
        <begin position="226"/>
        <end position="250"/>
    </location>
</feature>
<evidence type="ECO:0000256" key="2">
    <source>
        <dbReference type="ARBA" id="ARBA00022475"/>
    </source>
</evidence>
<keyword evidence="4 6" id="KW-1133">Transmembrane helix</keyword>
<keyword evidence="5 6" id="KW-0472">Membrane</keyword>
<feature type="transmembrane region" description="Helical" evidence="6">
    <location>
        <begin position="124"/>
        <end position="144"/>
    </location>
</feature>
<dbReference type="PANTHER" id="PTHR30250">
    <property type="entry name" value="PST FAMILY PREDICTED COLANIC ACID TRANSPORTER"/>
    <property type="match status" value="1"/>
</dbReference>
<organism evidence="7 8">
    <name type="scientific">Candidatus Eisenbergiella merdipullorum</name>
    <dbReference type="NCBI Taxonomy" id="2838553"/>
    <lineage>
        <taxon>Bacteria</taxon>
        <taxon>Bacillati</taxon>
        <taxon>Bacillota</taxon>
        <taxon>Clostridia</taxon>
        <taxon>Lachnospirales</taxon>
        <taxon>Lachnospiraceae</taxon>
        <taxon>Eisenbergiella</taxon>
    </lineage>
</organism>
<evidence type="ECO:0000313" key="7">
    <source>
        <dbReference type="EMBL" id="HJA92817.1"/>
    </source>
</evidence>
<dbReference type="GO" id="GO:0005886">
    <property type="term" value="C:plasma membrane"/>
    <property type="evidence" value="ECO:0007669"/>
    <property type="project" value="UniProtKB-SubCell"/>
</dbReference>
<evidence type="ECO:0000256" key="3">
    <source>
        <dbReference type="ARBA" id="ARBA00022692"/>
    </source>
</evidence>
<evidence type="ECO:0000256" key="1">
    <source>
        <dbReference type="ARBA" id="ARBA00004651"/>
    </source>
</evidence>
<dbReference type="InterPro" id="IPR050833">
    <property type="entry name" value="Poly_Biosynth_Transport"/>
</dbReference>
<proteinExistence type="predicted"/>
<keyword evidence="2" id="KW-1003">Cell membrane</keyword>
<evidence type="ECO:0000256" key="4">
    <source>
        <dbReference type="ARBA" id="ARBA00022989"/>
    </source>
</evidence>
<feature type="transmembrane region" description="Helical" evidence="6">
    <location>
        <begin position="333"/>
        <end position="351"/>
    </location>
</feature>
<feature type="transmembrane region" description="Helical" evidence="6">
    <location>
        <begin position="419"/>
        <end position="438"/>
    </location>
</feature>
<comment type="caution">
    <text evidence="7">The sequence shown here is derived from an EMBL/GenBank/DDBJ whole genome shotgun (WGS) entry which is preliminary data.</text>
</comment>
<feature type="transmembrane region" description="Helical" evidence="6">
    <location>
        <begin position="301"/>
        <end position="326"/>
    </location>
</feature>
<feature type="transmembrane region" description="Helical" evidence="6">
    <location>
        <begin position="271"/>
        <end position="295"/>
    </location>
</feature>
<dbReference type="Pfam" id="PF01943">
    <property type="entry name" value="Polysacc_synt"/>
    <property type="match status" value="1"/>
</dbReference>
<dbReference type="AlphaFoldDB" id="A0A9D2KYS1"/>
<comment type="subcellular location">
    <subcellularLocation>
        <location evidence="1">Cell membrane</location>
        <topology evidence="1">Multi-pass membrane protein</topology>
    </subcellularLocation>
</comment>
<dbReference type="PANTHER" id="PTHR30250:SF11">
    <property type="entry name" value="O-ANTIGEN TRANSPORTER-RELATED"/>
    <property type="match status" value="1"/>
</dbReference>
<name>A0A9D2KYS1_9FIRM</name>
<dbReference type="Proteomes" id="UP000886858">
    <property type="component" value="Unassembled WGS sequence"/>
</dbReference>
<feature type="transmembrane region" description="Helical" evidence="6">
    <location>
        <begin position="93"/>
        <end position="112"/>
    </location>
</feature>
<dbReference type="EMBL" id="DWYY01000072">
    <property type="protein sequence ID" value="HJA92817.1"/>
    <property type="molecule type" value="Genomic_DNA"/>
</dbReference>
<evidence type="ECO:0000256" key="6">
    <source>
        <dbReference type="SAM" id="Phobius"/>
    </source>
</evidence>
<reference evidence="7" key="2">
    <citation type="submission" date="2021-04" db="EMBL/GenBank/DDBJ databases">
        <authorList>
            <person name="Gilroy R."/>
        </authorList>
    </citation>
    <scope>NUCLEOTIDE SEQUENCE</scope>
    <source>
        <strain evidence="7">CHK179-7159</strain>
    </source>
</reference>
<sequence length="444" mass="50260">MSKILSVILIPVYTSQLTTEEYGVADLISVTVDLLYPLLTMTIYEAALRFLLKDKNDKKEILTVGLVITAGACGLVCILAVFITDIIHIEKYYILFCLYFASVALKSLFTYYSKGLEEINTLMLGGVINTVTFLLSNILLIVVMKLGVKGYLVSFILANFVTCFFILFRLNIRKILFPFSGIKMPILKEMLRYSIPLMPNSMSWWISNSSDRYILNYYHGAAVGGLYATAYKIPTFVSMFSDIFISAWQISAVEKFGSKESISFYRTVYRMYSSVLCICSATIIITSKIISFLLFQKDFFIAWKFVPFLAVAVVFSGIGTFVGSIFTSSMKTGFLFFSTVTAAVLNIILNICLIPQFNGYGAAFATIISYVVNWIMRIQMSKRIINMRLICMKEIFSYILIIVLAFICIGEYFSPATVVYVLIVFLNRGVLVDAFQMFRKKMRV</sequence>
<dbReference type="InterPro" id="IPR002797">
    <property type="entry name" value="Polysacc_synth"/>
</dbReference>
<gene>
    <name evidence="7" type="ORF">H9717_06830</name>
</gene>
<feature type="transmembrane region" description="Helical" evidence="6">
    <location>
        <begin position="64"/>
        <end position="87"/>
    </location>
</feature>
<protein>
    <submittedName>
        <fullName evidence="7">Polysaccharide biosynthesis C-terminal domain-containing protein</fullName>
    </submittedName>
</protein>
<feature type="transmembrane region" description="Helical" evidence="6">
    <location>
        <begin position="357"/>
        <end position="375"/>
    </location>
</feature>